<evidence type="ECO:0000256" key="2">
    <source>
        <dbReference type="ARBA" id="ARBA00022801"/>
    </source>
</evidence>
<dbReference type="InterPro" id="IPR050272">
    <property type="entry name" value="Isochorismatase-like_hydrls"/>
</dbReference>
<reference evidence="4" key="1">
    <citation type="submission" date="2022-06" db="EMBL/GenBank/DDBJ databases">
        <title>Alkalicoccobacillus porphyridii sp. nov., isolated from a marine red alga, Porphyridium purpureum and reclassification of Shouchella plakortidis and Shouchella gibsonii as Alkalicoccobacillus plakortidis comb. nov. and Alkalicoccobacillus gibsonii comb. nov.</title>
        <authorList>
            <person name="Kim K.H."/>
            <person name="Lee J.K."/>
            <person name="Han D.M."/>
            <person name="Baek J.H."/>
            <person name="Jeon C.O."/>
        </authorList>
    </citation>
    <scope>NUCLEOTIDE SEQUENCE</scope>
    <source>
        <strain evidence="4">DSM 19153</strain>
    </source>
</reference>
<name>A0ABT0XIB4_9BACI</name>
<accession>A0ABT0XIB4</accession>
<organism evidence="4 5">
    <name type="scientific">Alkalicoccobacillus plakortidis</name>
    <dbReference type="NCBI Taxonomy" id="444060"/>
    <lineage>
        <taxon>Bacteria</taxon>
        <taxon>Bacillati</taxon>
        <taxon>Bacillota</taxon>
        <taxon>Bacilli</taxon>
        <taxon>Bacillales</taxon>
        <taxon>Bacillaceae</taxon>
        <taxon>Alkalicoccobacillus</taxon>
    </lineage>
</organism>
<dbReference type="InterPro" id="IPR000868">
    <property type="entry name" value="Isochorismatase-like_dom"/>
</dbReference>
<feature type="domain" description="Isochorismatase-like" evidence="3">
    <location>
        <begin position="3"/>
        <end position="145"/>
    </location>
</feature>
<keyword evidence="2 4" id="KW-0378">Hydrolase</keyword>
<comment type="caution">
    <text evidence="4">The sequence shown here is derived from an EMBL/GenBank/DDBJ whole genome shotgun (WGS) entry which is preliminary data.</text>
</comment>
<dbReference type="RefSeq" id="WP_251606571.1">
    <property type="nucleotide sequence ID" value="NZ_JAMQJY010000001.1"/>
</dbReference>
<keyword evidence="5" id="KW-1185">Reference proteome</keyword>
<dbReference type="CDD" id="cd00431">
    <property type="entry name" value="cysteine_hydrolases"/>
    <property type="match status" value="1"/>
</dbReference>
<gene>
    <name evidence="4" type="ORF">NDM98_09035</name>
</gene>
<comment type="similarity">
    <text evidence="1">Belongs to the isochorismatase family.</text>
</comment>
<evidence type="ECO:0000313" key="5">
    <source>
        <dbReference type="Proteomes" id="UP001203665"/>
    </source>
</evidence>
<proteinExistence type="inferred from homology"/>
<dbReference type="PANTHER" id="PTHR43540">
    <property type="entry name" value="PEROXYUREIDOACRYLATE/UREIDOACRYLATE AMIDOHYDROLASE-RELATED"/>
    <property type="match status" value="1"/>
</dbReference>
<evidence type="ECO:0000259" key="3">
    <source>
        <dbReference type="Pfam" id="PF00857"/>
    </source>
</evidence>
<dbReference type="SUPFAM" id="SSF52499">
    <property type="entry name" value="Isochorismatase-like hydrolases"/>
    <property type="match status" value="1"/>
</dbReference>
<protein>
    <submittedName>
        <fullName evidence="4">Cysteine hydrolase</fullName>
    </submittedName>
</protein>
<dbReference type="InterPro" id="IPR036380">
    <property type="entry name" value="Isochorismatase-like_sf"/>
</dbReference>
<dbReference type="Proteomes" id="UP001203665">
    <property type="component" value="Unassembled WGS sequence"/>
</dbReference>
<dbReference type="Pfam" id="PF00857">
    <property type="entry name" value="Isochorismatase"/>
    <property type="match status" value="1"/>
</dbReference>
<dbReference type="Gene3D" id="3.40.50.850">
    <property type="entry name" value="Isochorismatase-like"/>
    <property type="match status" value="1"/>
</dbReference>
<dbReference type="EMBL" id="JAMQJY010000001">
    <property type="protein sequence ID" value="MCM2675624.1"/>
    <property type="molecule type" value="Genomic_DNA"/>
</dbReference>
<evidence type="ECO:0000256" key="1">
    <source>
        <dbReference type="ARBA" id="ARBA00006336"/>
    </source>
</evidence>
<dbReference type="GO" id="GO:0016787">
    <property type="term" value="F:hydrolase activity"/>
    <property type="evidence" value="ECO:0007669"/>
    <property type="project" value="UniProtKB-KW"/>
</dbReference>
<sequence>MKSALLILDVQNGFIQSGSFDKALHNMESLATYFKEKDEPVILTRHIDQNPKSLIQDQTFNGELYDTFIPYADAVFHKKQPSAFKETDLETYLKVNKITNLIITGFNVEYCCLFNSIIAHEKGFSVTFIEDASATVNTDETYEMPGLDIRDFVATVLHWSGCIQVVDTEEYIQLP</sequence>
<evidence type="ECO:0000313" key="4">
    <source>
        <dbReference type="EMBL" id="MCM2675624.1"/>
    </source>
</evidence>